<feature type="chain" id="PRO_5042164384" evidence="1">
    <location>
        <begin position="21"/>
        <end position="383"/>
    </location>
</feature>
<organism evidence="3 4">
    <name type="scientific">Podospora appendiculata</name>
    <dbReference type="NCBI Taxonomy" id="314037"/>
    <lineage>
        <taxon>Eukaryota</taxon>
        <taxon>Fungi</taxon>
        <taxon>Dikarya</taxon>
        <taxon>Ascomycota</taxon>
        <taxon>Pezizomycotina</taxon>
        <taxon>Sordariomycetes</taxon>
        <taxon>Sordariomycetidae</taxon>
        <taxon>Sordariales</taxon>
        <taxon>Podosporaceae</taxon>
        <taxon>Podospora</taxon>
    </lineage>
</organism>
<reference evidence="3" key="2">
    <citation type="submission" date="2023-06" db="EMBL/GenBank/DDBJ databases">
        <authorList>
            <consortium name="Lawrence Berkeley National Laboratory"/>
            <person name="Haridas S."/>
            <person name="Hensen N."/>
            <person name="Bonometti L."/>
            <person name="Westerberg I."/>
            <person name="Brannstrom I.O."/>
            <person name="Guillou S."/>
            <person name="Cros-Aarteil S."/>
            <person name="Calhoun S."/>
            <person name="Kuo A."/>
            <person name="Mondo S."/>
            <person name="Pangilinan J."/>
            <person name="Riley R."/>
            <person name="Labutti K."/>
            <person name="Andreopoulos B."/>
            <person name="Lipzen A."/>
            <person name="Chen C."/>
            <person name="Yanf M."/>
            <person name="Daum C."/>
            <person name="Ng V."/>
            <person name="Clum A."/>
            <person name="Steindorff A."/>
            <person name="Ohm R."/>
            <person name="Martin F."/>
            <person name="Silar P."/>
            <person name="Natvig D."/>
            <person name="Lalanne C."/>
            <person name="Gautier V."/>
            <person name="Ament-Velasquez S.L."/>
            <person name="Kruys A."/>
            <person name="Hutchinson M.I."/>
            <person name="Powell A.J."/>
            <person name="Barry K."/>
            <person name="Miller A.N."/>
            <person name="Grigoriev I.V."/>
            <person name="Debuchy R."/>
            <person name="Gladieux P."/>
            <person name="Thoren M.H."/>
            <person name="Johannesson H."/>
        </authorList>
    </citation>
    <scope>NUCLEOTIDE SEQUENCE</scope>
    <source>
        <strain evidence="3">CBS 314.62</strain>
    </source>
</reference>
<feature type="signal peptide" evidence="1">
    <location>
        <begin position="1"/>
        <end position="20"/>
    </location>
</feature>
<name>A0AAE1CH44_9PEZI</name>
<dbReference type="EMBL" id="JAULSO010000001">
    <property type="protein sequence ID" value="KAK3694135.1"/>
    <property type="molecule type" value="Genomic_DNA"/>
</dbReference>
<feature type="domain" description="AB hydrolase-1" evidence="2">
    <location>
        <begin position="107"/>
        <end position="286"/>
    </location>
</feature>
<dbReference type="AlphaFoldDB" id="A0AAE1CH44"/>
<dbReference type="SUPFAM" id="SSF53474">
    <property type="entry name" value="alpha/beta-Hydrolases"/>
    <property type="match status" value="1"/>
</dbReference>
<keyword evidence="3" id="KW-0378">Hydrolase</keyword>
<evidence type="ECO:0000313" key="4">
    <source>
        <dbReference type="Proteomes" id="UP001270362"/>
    </source>
</evidence>
<keyword evidence="4" id="KW-1185">Reference proteome</keyword>
<dbReference type="Gene3D" id="3.40.50.1820">
    <property type="entry name" value="alpha/beta hydrolase"/>
    <property type="match status" value="1"/>
</dbReference>
<proteinExistence type="predicted"/>
<comment type="caution">
    <text evidence="3">The sequence shown here is derived from an EMBL/GenBank/DDBJ whole genome shotgun (WGS) entry which is preliminary data.</text>
</comment>
<protein>
    <submittedName>
        <fullName evidence="3">Alpha/Beta hydrolase protein</fullName>
    </submittedName>
</protein>
<reference evidence="3" key="1">
    <citation type="journal article" date="2023" name="Mol. Phylogenet. Evol.">
        <title>Genome-scale phylogeny and comparative genomics of the fungal order Sordariales.</title>
        <authorList>
            <person name="Hensen N."/>
            <person name="Bonometti L."/>
            <person name="Westerberg I."/>
            <person name="Brannstrom I.O."/>
            <person name="Guillou S."/>
            <person name="Cros-Aarteil S."/>
            <person name="Calhoun S."/>
            <person name="Haridas S."/>
            <person name="Kuo A."/>
            <person name="Mondo S."/>
            <person name="Pangilinan J."/>
            <person name="Riley R."/>
            <person name="LaButti K."/>
            <person name="Andreopoulos B."/>
            <person name="Lipzen A."/>
            <person name="Chen C."/>
            <person name="Yan M."/>
            <person name="Daum C."/>
            <person name="Ng V."/>
            <person name="Clum A."/>
            <person name="Steindorff A."/>
            <person name="Ohm R.A."/>
            <person name="Martin F."/>
            <person name="Silar P."/>
            <person name="Natvig D.O."/>
            <person name="Lalanne C."/>
            <person name="Gautier V."/>
            <person name="Ament-Velasquez S.L."/>
            <person name="Kruys A."/>
            <person name="Hutchinson M.I."/>
            <person name="Powell A.J."/>
            <person name="Barry K."/>
            <person name="Miller A.N."/>
            <person name="Grigoriev I.V."/>
            <person name="Debuchy R."/>
            <person name="Gladieux P."/>
            <person name="Hiltunen Thoren M."/>
            <person name="Johannesson H."/>
        </authorList>
    </citation>
    <scope>NUCLEOTIDE SEQUENCE</scope>
    <source>
        <strain evidence="3">CBS 314.62</strain>
    </source>
</reference>
<dbReference type="Proteomes" id="UP001270362">
    <property type="component" value="Unassembled WGS sequence"/>
</dbReference>
<evidence type="ECO:0000256" key="1">
    <source>
        <dbReference type="SAM" id="SignalP"/>
    </source>
</evidence>
<evidence type="ECO:0000259" key="2">
    <source>
        <dbReference type="Pfam" id="PF12697"/>
    </source>
</evidence>
<accession>A0AAE1CH44</accession>
<dbReference type="InterPro" id="IPR029058">
    <property type="entry name" value="AB_hydrolase_fold"/>
</dbReference>
<keyword evidence="1" id="KW-0732">Signal</keyword>
<sequence>MLTSHLVPAAFLLGASLSTALPTSGSESAAGQCSPVSFKLSATAQNTIFASPPDPSNETQILNFITQGLSAGGVPTAGTQTVSGNFTIDAIYCKPSPGVVGRDAVQILVHGILYNKTMWSGLGFGDQYNWHAFANDRGYHTLAIDRLGHGTNPQIPDPLNVVQGWLHVEIIHKLIQAVRTNAANNALDRAFGKVIYTGHSYGSQIAPWLARNYPSDADALVLTGYSNSPNIATIASLQYRPAARVKPQRFAGYPLGYVTQSNATQHTLSFYTGAYDPAIPVADLRFPDTVTDGEASALSGQLLFNATGYAKPVFIATGVSDVFFCSPPLATCNAILAATGRDVFPTASSFGYFAPEQTGHDLSLHYSAPLSLCKIHEFLEGFF</sequence>
<evidence type="ECO:0000313" key="3">
    <source>
        <dbReference type="EMBL" id="KAK3694135.1"/>
    </source>
</evidence>
<dbReference type="InterPro" id="IPR000073">
    <property type="entry name" value="AB_hydrolase_1"/>
</dbReference>
<gene>
    <name evidence="3" type="ORF">B0T22DRAFT_506314</name>
</gene>
<dbReference type="GO" id="GO:0016787">
    <property type="term" value="F:hydrolase activity"/>
    <property type="evidence" value="ECO:0007669"/>
    <property type="project" value="UniProtKB-KW"/>
</dbReference>
<dbReference type="Pfam" id="PF12697">
    <property type="entry name" value="Abhydrolase_6"/>
    <property type="match status" value="1"/>
</dbReference>